<evidence type="ECO:0008006" key="3">
    <source>
        <dbReference type="Google" id="ProtNLM"/>
    </source>
</evidence>
<proteinExistence type="predicted"/>
<keyword evidence="2" id="KW-1185">Reference proteome</keyword>
<evidence type="ECO:0000313" key="1">
    <source>
        <dbReference type="EMBL" id="ACN14592.1"/>
    </source>
</evidence>
<evidence type="ECO:0000313" key="2">
    <source>
        <dbReference type="Proteomes" id="UP000000442"/>
    </source>
</evidence>
<dbReference type="eggNOG" id="COG3668">
    <property type="taxonomic scope" value="Bacteria"/>
</dbReference>
<organism evidence="1 2">
    <name type="scientific">Desulforapulum autotrophicum (strain ATCC 43914 / DSM 3382 / VKM B-1955 / HRM2)</name>
    <name type="common">Desulfobacterium autotrophicum</name>
    <dbReference type="NCBI Taxonomy" id="177437"/>
    <lineage>
        <taxon>Bacteria</taxon>
        <taxon>Pseudomonadati</taxon>
        <taxon>Thermodesulfobacteriota</taxon>
        <taxon>Desulfobacteria</taxon>
        <taxon>Desulfobacterales</taxon>
        <taxon>Desulfobacteraceae</taxon>
        <taxon>Desulforapulum</taxon>
    </lineage>
</organism>
<sequence>MNIQILDEAQADLREGTQFYERQNVGLGTYFLDTIFSDIDSLILYAGAHIKLNGYHRLLSKIFPYAVYYQIDALNCHRACQGNSSSA</sequence>
<name>C0Q9M8_DESAH</name>
<dbReference type="AlphaFoldDB" id="C0Q9M8"/>
<gene>
    <name evidence="1" type="ordered locus">HRM2_14830</name>
</gene>
<dbReference type="Proteomes" id="UP000000442">
    <property type="component" value="Chromosome"/>
</dbReference>
<dbReference type="KEGG" id="dat:HRM2_14830"/>
<dbReference type="HOGENOM" id="CLU_147162_7_0_7"/>
<reference evidence="1 2" key="1">
    <citation type="journal article" date="2009" name="Environ. Microbiol.">
        <title>Genome sequence of Desulfobacterium autotrophicum HRM2, a marine sulfate reducer oxidizing organic carbon completely to carbon dioxide.</title>
        <authorList>
            <person name="Strittmatter A.W."/>
            <person name="Liesegang H."/>
            <person name="Rabus R."/>
            <person name="Decker I."/>
            <person name="Amann J."/>
            <person name="Andres S."/>
            <person name="Henne A."/>
            <person name="Fricke W.F."/>
            <person name="Martinez-Arias R."/>
            <person name="Bartels D."/>
            <person name="Goesmann A."/>
            <person name="Krause L."/>
            <person name="Puehler A."/>
            <person name="Klenk H.P."/>
            <person name="Richter M."/>
            <person name="Schuler M."/>
            <person name="Gloeckner F.O."/>
            <person name="Meyerdierks A."/>
            <person name="Gottschalk G."/>
            <person name="Amann R."/>
        </authorList>
    </citation>
    <scope>NUCLEOTIDE SEQUENCE [LARGE SCALE GENOMIC DNA]</scope>
    <source>
        <strain evidence="2">ATCC 43914 / DSM 3382 / HRM2</strain>
    </source>
</reference>
<protein>
    <recommendedName>
        <fullName evidence="3">Type II toxin-antitoxin system RelE/ParE family toxin</fullName>
    </recommendedName>
</protein>
<dbReference type="STRING" id="177437.HRM2_14830"/>
<accession>C0Q9M8</accession>
<dbReference type="EMBL" id="CP001087">
    <property type="protein sequence ID" value="ACN14592.1"/>
    <property type="molecule type" value="Genomic_DNA"/>
</dbReference>